<name>A0A1W6B1M6_9GAMM</name>
<sequence length="60" mass="6593">MAGQENVGSIVYEVDMELAPLIQGNQSANRAIGQLEGMADRAGKTLKGWIRSLHLRQKQL</sequence>
<evidence type="ECO:0000313" key="2">
    <source>
        <dbReference type="Proteomes" id="UP000192900"/>
    </source>
</evidence>
<proteinExistence type="predicted"/>
<gene>
    <name evidence="1" type="ORF">B1H58_02500</name>
</gene>
<dbReference type="AlphaFoldDB" id="A0A1W6B1M6"/>
<reference evidence="1 2" key="1">
    <citation type="submission" date="2017-02" db="EMBL/GenBank/DDBJ databases">
        <title>Complete genome sequence of the drought resistance-promoting endophyte Pantoea alhagi LTYR-11Z.</title>
        <authorList>
            <person name="Zhang L."/>
        </authorList>
    </citation>
    <scope>NUCLEOTIDE SEQUENCE [LARGE SCALE GENOMIC DNA]</scope>
    <source>
        <strain evidence="1 2">LTYR-11Z</strain>
    </source>
</reference>
<dbReference type="Proteomes" id="UP000192900">
    <property type="component" value="Chromosome"/>
</dbReference>
<protein>
    <submittedName>
        <fullName evidence="1">Uncharacterized protein</fullName>
    </submittedName>
</protein>
<keyword evidence="2" id="KW-1185">Reference proteome</keyword>
<dbReference type="STRING" id="1891675.B1H58_02500"/>
<dbReference type="OrthoDB" id="79849at2"/>
<accession>A0A1W6B1M6</accession>
<dbReference type="RefSeq" id="WP_085067821.1">
    <property type="nucleotide sequence ID" value="NZ_CP019706.1"/>
</dbReference>
<dbReference type="EMBL" id="CP019706">
    <property type="protein sequence ID" value="ARJ40976.1"/>
    <property type="molecule type" value="Genomic_DNA"/>
</dbReference>
<organism evidence="1 2">
    <name type="scientific">Pantoea alhagi</name>
    <dbReference type="NCBI Taxonomy" id="1891675"/>
    <lineage>
        <taxon>Bacteria</taxon>
        <taxon>Pseudomonadati</taxon>
        <taxon>Pseudomonadota</taxon>
        <taxon>Gammaproteobacteria</taxon>
        <taxon>Enterobacterales</taxon>
        <taxon>Erwiniaceae</taxon>
        <taxon>Pantoea</taxon>
    </lineage>
</organism>
<evidence type="ECO:0000313" key="1">
    <source>
        <dbReference type="EMBL" id="ARJ40976.1"/>
    </source>
</evidence>
<dbReference type="KEGG" id="palh:B1H58_02500"/>